<evidence type="ECO:0000256" key="6">
    <source>
        <dbReference type="ARBA" id="ARBA00023136"/>
    </source>
</evidence>
<keyword evidence="11" id="KW-1185">Reference proteome</keyword>
<dbReference type="PANTHER" id="PTHR30487:SF0">
    <property type="entry name" value="PREPILIN LEADER PEPTIDASE_N-METHYLTRANSFERASE-RELATED"/>
    <property type="match status" value="1"/>
</dbReference>
<keyword evidence="4 7" id="KW-0812">Transmembrane</keyword>
<gene>
    <name evidence="10" type="ORF">J5Y03_09410</name>
</gene>
<dbReference type="Gene3D" id="1.20.120.1220">
    <property type="match status" value="1"/>
</dbReference>
<evidence type="ECO:0000256" key="4">
    <source>
        <dbReference type="ARBA" id="ARBA00022692"/>
    </source>
</evidence>
<accession>A0A940SJY3</accession>
<dbReference type="Pfam" id="PF01478">
    <property type="entry name" value="Peptidase_A24"/>
    <property type="match status" value="1"/>
</dbReference>
<comment type="similarity">
    <text evidence="2">Belongs to the peptidase A24 family.</text>
</comment>
<dbReference type="Pfam" id="PF06750">
    <property type="entry name" value="A24_N_bact"/>
    <property type="match status" value="1"/>
</dbReference>
<sequence length="250" mass="27716">MVFIYLYFFLLGLVFGSFFNVVGLRIPVGQSIISPRSACPYCGHTLRTGELIPVLSYVIQRGKCRKCSVRISPVYPFFELLTGCLFVYAVYRIGINAELLVALTFISLLVIVVVSDLTYMIIPNRVLLFFLPLFLVERFFNPLTPWWSSLVGALGAFLLLFLIAVVSKGGMGGGDVKLFGVLGYVLGWKLILLTFMIACFSGTIVGLAFMLAGKVQKRNPIPFGPFIAFGALVSYFYGSSLLNWYFSLIA</sequence>
<reference evidence="10" key="1">
    <citation type="submission" date="2021-04" db="EMBL/GenBank/DDBJ databases">
        <title>Genome seq and assembly of Bacillus sp.</title>
        <authorList>
            <person name="Chhetri G."/>
        </authorList>
    </citation>
    <scope>NUCLEOTIDE SEQUENCE</scope>
    <source>
        <strain evidence="10">RG28</strain>
    </source>
</reference>
<evidence type="ECO:0000256" key="5">
    <source>
        <dbReference type="ARBA" id="ARBA00022989"/>
    </source>
</evidence>
<dbReference type="PANTHER" id="PTHR30487">
    <property type="entry name" value="TYPE 4 PREPILIN-LIKE PROTEINS LEADER PEPTIDE-PROCESSING ENZYME"/>
    <property type="match status" value="1"/>
</dbReference>
<evidence type="ECO:0000256" key="1">
    <source>
        <dbReference type="ARBA" id="ARBA00004651"/>
    </source>
</evidence>
<feature type="transmembrane region" description="Helical" evidence="7">
    <location>
        <begin position="186"/>
        <end position="211"/>
    </location>
</feature>
<dbReference type="AlphaFoldDB" id="A0A940SJY3"/>
<dbReference type="GO" id="GO:0005886">
    <property type="term" value="C:plasma membrane"/>
    <property type="evidence" value="ECO:0007669"/>
    <property type="project" value="UniProtKB-SubCell"/>
</dbReference>
<evidence type="ECO:0000313" key="11">
    <source>
        <dbReference type="Proteomes" id="UP000682134"/>
    </source>
</evidence>
<dbReference type="RefSeq" id="WP_209404926.1">
    <property type="nucleotide sequence ID" value="NZ_JAGIYQ010000005.1"/>
</dbReference>
<feature type="transmembrane region" description="Helical" evidence="7">
    <location>
        <begin position="143"/>
        <end position="166"/>
    </location>
</feature>
<dbReference type="Proteomes" id="UP000682134">
    <property type="component" value="Unassembled WGS sequence"/>
</dbReference>
<dbReference type="GO" id="GO:0004190">
    <property type="term" value="F:aspartic-type endopeptidase activity"/>
    <property type="evidence" value="ECO:0007669"/>
    <property type="project" value="InterPro"/>
</dbReference>
<dbReference type="InterPro" id="IPR050882">
    <property type="entry name" value="Prepilin_peptidase/N-MTase"/>
</dbReference>
<protein>
    <submittedName>
        <fullName evidence="10">Prepilin peptidase</fullName>
    </submittedName>
</protein>
<comment type="subcellular location">
    <subcellularLocation>
        <location evidence="1">Cell membrane</location>
        <topology evidence="1">Multi-pass membrane protein</topology>
    </subcellularLocation>
</comment>
<keyword evidence="3" id="KW-1003">Cell membrane</keyword>
<proteinExistence type="inferred from homology"/>
<evidence type="ECO:0000256" key="7">
    <source>
        <dbReference type="SAM" id="Phobius"/>
    </source>
</evidence>
<keyword evidence="5 7" id="KW-1133">Transmembrane helix</keyword>
<dbReference type="EMBL" id="JAGIYQ010000005">
    <property type="protein sequence ID" value="MBP0725404.1"/>
    <property type="molecule type" value="Genomic_DNA"/>
</dbReference>
<feature type="transmembrane region" description="Helical" evidence="7">
    <location>
        <begin position="223"/>
        <end position="246"/>
    </location>
</feature>
<feature type="transmembrane region" description="Helical" evidence="7">
    <location>
        <begin position="99"/>
        <end position="122"/>
    </location>
</feature>
<feature type="transmembrane region" description="Helical" evidence="7">
    <location>
        <begin position="6"/>
        <end position="26"/>
    </location>
</feature>
<dbReference type="GO" id="GO:0006465">
    <property type="term" value="P:signal peptide processing"/>
    <property type="evidence" value="ECO:0007669"/>
    <property type="project" value="TreeGrafter"/>
</dbReference>
<evidence type="ECO:0000313" key="10">
    <source>
        <dbReference type="EMBL" id="MBP0725404.1"/>
    </source>
</evidence>
<evidence type="ECO:0000259" key="8">
    <source>
        <dbReference type="Pfam" id="PF01478"/>
    </source>
</evidence>
<evidence type="ECO:0000256" key="3">
    <source>
        <dbReference type="ARBA" id="ARBA00022475"/>
    </source>
</evidence>
<comment type="caution">
    <text evidence="10">The sequence shown here is derived from an EMBL/GenBank/DDBJ whole genome shotgun (WGS) entry which is preliminary data.</text>
</comment>
<dbReference type="InterPro" id="IPR000045">
    <property type="entry name" value="Prepilin_IV_endopep_pep"/>
</dbReference>
<organism evidence="10 11">
    <name type="scientific">Gottfriedia endophytica</name>
    <dbReference type="NCBI Taxonomy" id="2820819"/>
    <lineage>
        <taxon>Bacteria</taxon>
        <taxon>Bacillati</taxon>
        <taxon>Bacillota</taxon>
        <taxon>Bacilli</taxon>
        <taxon>Bacillales</taxon>
        <taxon>Bacillaceae</taxon>
        <taxon>Gottfriedia</taxon>
    </lineage>
</organism>
<feature type="transmembrane region" description="Helical" evidence="7">
    <location>
        <begin position="74"/>
        <end position="93"/>
    </location>
</feature>
<keyword evidence="6 7" id="KW-0472">Membrane</keyword>
<dbReference type="InterPro" id="IPR010627">
    <property type="entry name" value="Prepilin_pept_A24_N"/>
</dbReference>
<feature type="domain" description="Prepilin type IV endopeptidase peptidase" evidence="8">
    <location>
        <begin position="104"/>
        <end position="207"/>
    </location>
</feature>
<evidence type="ECO:0000259" key="9">
    <source>
        <dbReference type="Pfam" id="PF06750"/>
    </source>
</evidence>
<evidence type="ECO:0000256" key="2">
    <source>
        <dbReference type="ARBA" id="ARBA00005801"/>
    </source>
</evidence>
<feature type="domain" description="Prepilin peptidase A24 N-terminal" evidence="9">
    <location>
        <begin position="10"/>
        <end position="92"/>
    </location>
</feature>
<name>A0A940SJY3_9BACI</name>